<dbReference type="NCBIfam" id="NF041708">
    <property type="entry name" value="RiPP_phane_HaaA"/>
    <property type="match status" value="1"/>
</dbReference>
<dbReference type="RefSeq" id="WP_275815876.1">
    <property type="nucleotide sequence ID" value="NZ_BAAANM010000027.1"/>
</dbReference>
<proteinExistence type="predicted"/>
<gene>
    <name evidence="2" type="ORF">P2L57_18575</name>
</gene>
<feature type="region of interest" description="Disordered" evidence="1">
    <location>
        <begin position="1"/>
        <end position="27"/>
    </location>
</feature>
<protein>
    <submittedName>
        <fullName evidence="2">Uncharacterized protein</fullName>
    </submittedName>
</protein>
<reference evidence="2 3" key="1">
    <citation type="submission" date="2023-03" db="EMBL/GenBank/DDBJ databases">
        <title>Draft genome sequence of type strain Streptomyces ferralitis JCM 14344.</title>
        <authorList>
            <person name="Klaysubun C."/>
            <person name="Duangmal K."/>
        </authorList>
    </citation>
    <scope>NUCLEOTIDE SEQUENCE [LARGE SCALE GENOMIC DNA]</scope>
    <source>
        <strain evidence="2 3">JCM 14344</strain>
    </source>
</reference>
<evidence type="ECO:0000256" key="1">
    <source>
        <dbReference type="SAM" id="MobiDB-lite"/>
    </source>
</evidence>
<sequence>MPSPTSAPAPQASATVGPEPAQAAQGTAVLDRVAARVRQRLAAEQAATNRVGDGSHAASIILPWPL</sequence>
<dbReference type="Proteomes" id="UP001220022">
    <property type="component" value="Unassembled WGS sequence"/>
</dbReference>
<evidence type="ECO:0000313" key="2">
    <source>
        <dbReference type="EMBL" id="MDF2257647.1"/>
    </source>
</evidence>
<comment type="caution">
    <text evidence="2">The sequence shown here is derived from an EMBL/GenBank/DDBJ whole genome shotgun (WGS) entry which is preliminary data.</text>
</comment>
<dbReference type="EMBL" id="JARHTQ010000011">
    <property type="protein sequence ID" value="MDF2257647.1"/>
    <property type="molecule type" value="Genomic_DNA"/>
</dbReference>
<evidence type="ECO:0000313" key="3">
    <source>
        <dbReference type="Proteomes" id="UP001220022"/>
    </source>
</evidence>
<keyword evidence="3" id="KW-1185">Reference proteome</keyword>
<accession>A0ABT5Z1D6</accession>
<name>A0ABT5Z1D6_9ACTN</name>
<organism evidence="2 3">
    <name type="scientific">Streptantibioticus ferralitis</name>
    <dbReference type="NCBI Taxonomy" id="236510"/>
    <lineage>
        <taxon>Bacteria</taxon>
        <taxon>Bacillati</taxon>
        <taxon>Actinomycetota</taxon>
        <taxon>Actinomycetes</taxon>
        <taxon>Kitasatosporales</taxon>
        <taxon>Streptomycetaceae</taxon>
        <taxon>Streptantibioticus</taxon>
    </lineage>
</organism>